<dbReference type="PANTHER" id="PTHR30400">
    <property type="entry name" value="MONOFUNCTIONAL BIOSYNTHETIC PEPTIDOGLYCAN TRANSGLYCOSYLASE"/>
    <property type="match status" value="1"/>
</dbReference>
<proteinExistence type="inferred from homology"/>
<keyword evidence="6 12" id="KW-0812">Transmembrane</keyword>
<dbReference type="GO" id="GO:0071555">
    <property type="term" value="P:cell wall organization"/>
    <property type="evidence" value="ECO:0007669"/>
    <property type="project" value="UniProtKB-KW"/>
</dbReference>
<dbReference type="InterPro" id="IPR023346">
    <property type="entry name" value="Lysozyme-like_dom_sf"/>
</dbReference>
<keyword evidence="7 12" id="KW-0133">Cell shape</keyword>
<evidence type="ECO:0000256" key="8">
    <source>
        <dbReference type="ARBA" id="ARBA00022984"/>
    </source>
</evidence>
<reference evidence="14 15" key="1">
    <citation type="submission" date="2011-01" db="EMBL/GenBank/DDBJ databases">
        <authorList>
            <person name="Muzny D."/>
            <person name="Qin X."/>
            <person name="Deng J."/>
            <person name="Jiang H."/>
            <person name="Liu Y."/>
            <person name="Qu J."/>
            <person name="Song X.-Z."/>
            <person name="Zhang L."/>
            <person name="Thornton R."/>
            <person name="Coyle M."/>
            <person name="Francisco L."/>
            <person name="Jackson L."/>
            <person name="Javaid M."/>
            <person name="Korchina V."/>
            <person name="Kovar C."/>
            <person name="Mata R."/>
            <person name="Mathew T."/>
            <person name="Ngo R."/>
            <person name="Nguyen L."/>
            <person name="Nguyen N."/>
            <person name="Okwuonu G."/>
            <person name="Ongeri F."/>
            <person name="Pham C."/>
            <person name="Simmons D."/>
            <person name="Wilczek-Boney K."/>
            <person name="Hale W."/>
            <person name="Jakkamsetti A."/>
            <person name="Pham P."/>
            <person name="Ruth R."/>
            <person name="San Lucas F."/>
            <person name="Warren J."/>
            <person name="Zhang J."/>
            <person name="Zhao Z."/>
            <person name="Zhou C."/>
            <person name="Zhu D."/>
            <person name="Lee S."/>
            <person name="Bess C."/>
            <person name="Blankenburg K."/>
            <person name="Forbes L."/>
            <person name="Fu Q."/>
            <person name="Gubbala S."/>
            <person name="Hirani K."/>
            <person name="Jayaseelan J.C."/>
            <person name="Lara F."/>
            <person name="Munidasa M."/>
            <person name="Palculict T."/>
            <person name="Patil S."/>
            <person name="Pu L.-L."/>
            <person name="Saada N."/>
            <person name="Tang L."/>
            <person name="Weissenberger G."/>
            <person name="Zhu Y."/>
            <person name="Hemphill L."/>
            <person name="Shang Y."/>
            <person name="Youmans B."/>
            <person name="Ayvaz T."/>
            <person name="Ross M."/>
            <person name="Santibanez J."/>
            <person name="Aqrawi P."/>
            <person name="Gross S."/>
            <person name="Joshi V."/>
            <person name="Fowler G."/>
            <person name="Nazareth L."/>
            <person name="Reid J."/>
            <person name="Worley K."/>
            <person name="Petrosino J."/>
            <person name="Highlander S."/>
            <person name="Gibbs R."/>
        </authorList>
    </citation>
    <scope>NUCLEOTIDE SEQUENCE [LARGE SCALE GENOMIC DNA]</scope>
    <source>
        <strain evidence="14 15">ATCC 33394</strain>
    </source>
</reference>
<dbReference type="STRING" id="888741.HMPREF9098_0157"/>
<keyword evidence="15" id="KW-1185">Reference proteome</keyword>
<dbReference type="HOGENOM" id="CLU_006354_1_0_4"/>
<accession>F0EWC3</accession>
<organism evidence="14 15">
    <name type="scientific">Kingella denitrificans ATCC 33394</name>
    <dbReference type="NCBI Taxonomy" id="888741"/>
    <lineage>
        <taxon>Bacteria</taxon>
        <taxon>Pseudomonadati</taxon>
        <taxon>Pseudomonadota</taxon>
        <taxon>Betaproteobacteria</taxon>
        <taxon>Neisseriales</taxon>
        <taxon>Neisseriaceae</taxon>
        <taxon>Kingella</taxon>
    </lineage>
</organism>
<evidence type="ECO:0000256" key="12">
    <source>
        <dbReference type="HAMAP-Rule" id="MF_00766"/>
    </source>
</evidence>
<evidence type="ECO:0000313" key="15">
    <source>
        <dbReference type="Proteomes" id="UP000004088"/>
    </source>
</evidence>
<dbReference type="Pfam" id="PF00912">
    <property type="entry name" value="Transgly"/>
    <property type="match status" value="1"/>
</dbReference>
<dbReference type="AlphaFoldDB" id="F0EWC3"/>
<dbReference type="GO" id="GO:0009252">
    <property type="term" value="P:peptidoglycan biosynthetic process"/>
    <property type="evidence" value="ECO:0007669"/>
    <property type="project" value="UniProtKB-UniRule"/>
</dbReference>
<comment type="caution">
    <text evidence="14">The sequence shown here is derived from an EMBL/GenBank/DDBJ whole genome shotgun (WGS) entry which is preliminary data.</text>
</comment>
<evidence type="ECO:0000256" key="2">
    <source>
        <dbReference type="ARBA" id="ARBA00022475"/>
    </source>
</evidence>
<keyword evidence="4 12" id="KW-0328">Glycosyltransferase</keyword>
<dbReference type="GO" id="GO:0008360">
    <property type="term" value="P:regulation of cell shape"/>
    <property type="evidence" value="ECO:0007669"/>
    <property type="project" value="UniProtKB-KW"/>
</dbReference>
<dbReference type="HAMAP" id="MF_00766">
    <property type="entry name" value="PGT_MtgA"/>
    <property type="match status" value="1"/>
</dbReference>
<keyword evidence="10 12" id="KW-0472">Membrane</keyword>
<dbReference type="GO" id="GO:0016763">
    <property type="term" value="F:pentosyltransferase activity"/>
    <property type="evidence" value="ECO:0007669"/>
    <property type="project" value="InterPro"/>
</dbReference>
<dbReference type="NCBIfam" id="TIGR02070">
    <property type="entry name" value="mono_pep_trsgly"/>
    <property type="match status" value="1"/>
</dbReference>
<keyword evidence="2 12" id="KW-1003">Cell membrane</keyword>
<evidence type="ECO:0000256" key="11">
    <source>
        <dbReference type="ARBA" id="ARBA00023316"/>
    </source>
</evidence>
<evidence type="ECO:0000256" key="10">
    <source>
        <dbReference type="ARBA" id="ARBA00023136"/>
    </source>
</evidence>
<comment type="catalytic activity">
    <reaction evidence="12">
        <text>[GlcNAc-(1-&gt;4)-Mur2Ac(oyl-L-Ala-gamma-D-Glu-L-Lys-D-Ala-D-Ala)](n)-di-trans,octa-cis-undecaprenyl diphosphate + beta-D-GlcNAc-(1-&gt;4)-Mur2Ac(oyl-L-Ala-gamma-D-Glu-L-Lys-D-Ala-D-Ala)-di-trans,octa-cis-undecaprenyl diphosphate = [GlcNAc-(1-&gt;4)-Mur2Ac(oyl-L-Ala-gamma-D-Glu-L-Lys-D-Ala-D-Ala)](n+1)-di-trans,octa-cis-undecaprenyl diphosphate + di-trans,octa-cis-undecaprenyl diphosphate + H(+)</text>
        <dbReference type="Rhea" id="RHEA:23708"/>
        <dbReference type="Rhea" id="RHEA-COMP:9602"/>
        <dbReference type="Rhea" id="RHEA-COMP:9603"/>
        <dbReference type="ChEBI" id="CHEBI:15378"/>
        <dbReference type="ChEBI" id="CHEBI:58405"/>
        <dbReference type="ChEBI" id="CHEBI:60033"/>
        <dbReference type="ChEBI" id="CHEBI:78435"/>
        <dbReference type="EC" id="2.4.99.28"/>
    </reaction>
</comment>
<comment type="subcellular location">
    <subcellularLocation>
        <location evidence="1 12">Cell inner membrane</location>
        <topology evidence="1 12">Single-pass membrane protein</topology>
    </subcellularLocation>
</comment>
<dbReference type="EMBL" id="AEWV01000003">
    <property type="protein sequence ID" value="EGC18495.1"/>
    <property type="molecule type" value="Genomic_DNA"/>
</dbReference>
<dbReference type="EC" id="2.4.99.28" evidence="12"/>
<sequence>MNWIKYLVAAPLACIVLFNVWAYGNILSYRAIAPYRTSFMSMRMDELAAEKPDVALDYRWVPYPQISVNLKKALIASEDAGFAEHSGFDWNGIKNAMQRNERSGKIRAGGSTISQQLAKNLFLNESRSYFRKAEEAVLTSMLEATTDKDRLYELYLNVIEWGYGIYGAEAAAQHWHRKSAAELTKAQAAELAARVPRPLYYADHPRDAALKRKTNIILRRMGSAELPE</sequence>
<evidence type="ECO:0000313" key="14">
    <source>
        <dbReference type="EMBL" id="EGC18495.1"/>
    </source>
</evidence>
<evidence type="ECO:0000259" key="13">
    <source>
        <dbReference type="Pfam" id="PF00912"/>
    </source>
</evidence>
<evidence type="ECO:0000256" key="4">
    <source>
        <dbReference type="ARBA" id="ARBA00022676"/>
    </source>
</evidence>
<dbReference type="InterPro" id="IPR011812">
    <property type="entry name" value="Pep_trsgly"/>
</dbReference>
<evidence type="ECO:0000256" key="9">
    <source>
        <dbReference type="ARBA" id="ARBA00022989"/>
    </source>
</evidence>
<keyword evidence="5 12" id="KW-0808">Transferase</keyword>
<evidence type="ECO:0000256" key="5">
    <source>
        <dbReference type="ARBA" id="ARBA00022679"/>
    </source>
</evidence>
<keyword evidence="8 12" id="KW-0573">Peptidoglycan synthesis</keyword>
<comment type="similarity">
    <text evidence="12">Belongs to the glycosyltransferase 51 family.</text>
</comment>
<dbReference type="InterPro" id="IPR036950">
    <property type="entry name" value="PBP_transglycosylase"/>
</dbReference>
<dbReference type="UniPathway" id="UPA00219"/>
<keyword evidence="9 12" id="KW-1133">Transmembrane helix</keyword>
<keyword evidence="3 12" id="KW-0997">Cell inner membrane</keyword>
<dbReference type="SUPFAM" id="SSF53955">
    <property type="entry name" value="Lysozyme-like"/>
    <property type="match status" value="1"/>
</dbReference>
<dbReference type="InterPro" id="IPR001264">
    <property type="entry name" value="Glyco_trans_51"/>
</dbReference>
<dbReference type="PANTHER" id="PTHR30400:SF0">
    <property type="entry name" value="BIOSYNTHETIC PEPTIDOGLYCAN TRANSGLYCOSYLASE"/>
    <property type="match status" value="1"/>
</dbReference>
<gene>
    <name evidence="12 14" type="primary">mtgA</name>
    <name evidence="14" type="ORF">HMPREF9098_0157</name>
</gene>
<keyword evidence="11 12" id="KW-0961">Cell wall biogenesis/degradation</keyword>
<dbReference type="GO" id="GO:0008955">
    <property type="term" value="F:peptidoglycan glycosyltransferase activity"/>
    <property type="evidence" value="ECO:0007669"/>
    <property type="project" value="UniProtKB-UniRule"/>
</dbReference>
<evidence type="ECO:0000256" key="3">
    <source>
        <dbReference type="ARBA" id="ARBA00022519"/>
    </source>
</evidence>
<dbReference type="GO" id="GO:0005886">
    <property type="term" value="C:plasma membrane"/>
    <property type="evidence" value="ECO:0007669"/>
    <property type="project" value="UniProtKB-SubCell"/>
</dbReference>
<protein>
    <recommendedName>
        <fullName evidence="12">Biosynthetic peptidoglycan transglycosylase</fullName>
        <ecNumber evidence="12">2.4.99.28</ecNumber>
    </recommendedName>
    <alternativeName>
        <fullName evidence="12">Glycan polymerase</fullName>
    </alternativeName>
    <alternativeName>
        <fullName evidence="12">Peptidoglycan glycosyltransferase MtgA</fullName>
        <shortName evidence="12">PGT</shortName>
    </alternativeName>
</protein>
<comment type="pathway">
    <text evidence="12">Cell wall biogenesis; peptidoglycan biosynthesis.</text>
</comment>
<dbReference type="Gene3D" id="1.10.3810.10">
    <property type="entry name" value="Biosynthetic peptidoglycan transglycosylase-like"/>
    <property type="match status" value="1"/>
</dbReference>
<name>F0EWC3_9NEIS</name>
<feature type="domain" description="Glycosyl transferase family 51" evidence="13">
    <location>
        <begin position="57"/>
        <end position="221"/>
    </location>
</feature>
<evidence type="ECO:0000256" key="1">
    <source>
        <dbReference type="ARBA" id="ARBA00004377"/>
    </source>
</evidence>
<dbReference type="Proteomes" id="UP000004088">
    <property type="component" value="Unassembled WGS sequence"/>
</dbReference>
<evidence type="ECO:0000256" key="7">
    <source>
        <dbReference type="ARBA" id="ARBA00022960"/>
    </source>
</evidence>
<dbReference type="RefSeq" id="WP_003780998.1">
    <property type="nucleotide sequence ID" value="NZ_GL870929.1"/>
</dbReference>
<comment type="function">
    <text evidence="12">Peptidoglycan polymerase that catalyzes glycan chain elongation from lipid-linked precursors.</text>
</comment>
<dbReference type="GO" id="GO:0009274">
    <property type="term" value="C:peptidoglycan-based cell wall"/>
    <property type="evidence" value="ECO:0007669"/>
    <property type="project" value="InterPro"/>
</dbReference>
<evidence type="ECO:0000256" key="6">
    <source>
        <dbReference type="ARBA" id="ARBA00022692"/>
    </source>
</evidence>